<name>X0XSE1_9ZZZZ</name>
<protein>
    <submittedName>
        <fullName evidence="1">Uncharacterized protein</fullName>
    </submittedName>
</protein>
<reference evidence="1" key="1">
    <citation type="journal article" date="2014" name="Front. Microbiol.">
        <title>High frequency of phylogenetically diverse reductive dehalogenase-homologous genes in deep subseafloor sedimentary metagenomes.</title>
        <authorList>
            <person name="Kawai M."/>
            <person name="Futagami T."/>
            <person name="Toyoda A."/>
            <person name="Takaki Y."/>
            <person name="Nishi S."/>
            <person name="Hori S."/>
            <person name="Arai W."/>
            <person name="Tsubouchi T."/>
            <person name="Morono Y."/>
            <person name="Uchiyama I."/>
            <person name="Ito T."/>
            <person name="Fujiyama A."/>
            <person name="Inagaki F."/>
            <person name="Takami H."/>
        </authorList>
    </citation>
    <scope>NUCLEOTIDE SEQUENCE</scope>
    <source>
        <strain evidence="1">Expedition CK06-06</strain>
    </source>
</reference>
<gene>
    <name evidence="1" type="ORF">S01H1_72812</name>
</gene>
<dbReference type="AlphaFoldDB" id="X0XSE1"/>
<sequence length="117" mass="13191">WSHLDLDAWSDPRLKNAQKEYNEAMAGVAKGRMSVKQSADNLLINISREVTDYYRQQRRTGKERRPPPLEIAAHLRANYLDLPGPKIGELAQKISQILYKDGEPARAPRCSCGGSGW</sequence>
<feature type="non-terminal residue" evidence="1">
    <location>
        <position position="1"/>
    </location>
</feature>
<comment type="caution">
    <text evidence="1">The sequence shown here is derived from an EMBL/GenBank/DDBJ whole genome shotgun (WGS) entry which is preliminary data.</text>
</comment>
<dbReference type="EMBL" id="BARS01048600">
    <property type="protein sequence ID" value="GAG38252.1"/>
    <property type="molecule type" value="Genomic_DNA"/>
</dbReference>
<proteinExistence type="predicted"/>
<organism evidence="1">
    <name type="scientific">marine sediment metagenome</name>
    <dbReference type="NCBI Taxonomy" id="412755"/>
    <lineage>
        <taxon>unclassified sequences</taxon>
        <taxon>metagenomes</taxon>
        <taxon>ecological metagenomes</taxon>
    </lineage>
</organism>
<accession>X0XSE1</accession>
<evidence type="ECO:0000313" key="1">
    <source>
        <dbReference type="EMBL" id="GAG38252.1"/>
    </source>
</evidence>